<sequence>MGVPKEELEKKLRSELDPAHLEVDDQSDGCGAKYQVLIVSQKFDGVKPTIKRHRMVHGAIEEEMKSIHAIQLKTMTPEEWEKLKPS</sequence>
<name>A0AAN9BUS0_9CAEN</name>
<dbReference type="InterPro" id="IPR002634">
    <property type="entry name" value="BolA"/>
</dbReference>
<dbReference type="EMBL" id="JBAMIC010000002">
    <property type="protein sequence ID" value="KAK7111771.1"/>
    <property type="molecule type" value="Genomic_DNA"/>
</dbReference>
<dbReference type="SUPFAM" id="SSF82657">
    <property type="entry name" value="BolA-like"/>
    <property type="match status" value="1"/>
</dbReference>
<dbReference type="PIRSF" id="PIRSF003113">
    <property type="entry name" value="BolA"/>
    <property type="match status" value="1"/>
</dbReference>
<evidence type="ECO:0000256" key="1">
    <source>
        <dbReference type="RuleBase" id="RU003860"/>
    </source>
</evidence>
<evidence type="ECO:0000313" key="2">
    <source>
        <dbReference type="EMBL" id="KAK7111771.1"/>
    </source>
</evidence>
<dbReference type="Pfam" id="PF01722">
    <property type="entry name" value="BolA"/>
    <property type="match status" value="1"/>
</dbReference>
<protein>
    <submittedName>
        <fullName evidence="2">Uncharacterized protein</fullName>
    </submittedName>
</protein>
<dbReference type="Gene3D" id="3.10.20.90">
    <property type="entry name" value="Phosphatidylinositol 3-kinase Catalytic Subunit, Chain A, domain 1"/>
    <property type="match status" value="1"/>
</dbReference>
<dbReference type="GO" id="GO:0051604">
    <property type="term" value="P:protein maturation"/>
    <property type="evidence" value="ECO:0007669"/>
    <property type="project" value="InterPro"/>
</dbReference>
<dbReference type="PANTHER" id="PTHR12735">
    <property type="entry name" value="BOLA-LIKE PROTEIN-RELATED"/>
    <property type="match status" value="1"/>
</dbReference>
<reference evidence="2 3" key="1">
    <citation type="submission" date="2024-02" db="EMBL/GenBank/DDBJ databases">
        <title>Chromosome-scale genome assembly of the rough periwinkle Littorina saxatilis.</title>
        <authorList>
            <person name="De Jode A."/>
            <person name="Faria R."/>
            <person name="Formenti G."/>
            <person name="Sims Y."/>
            <person name="Smith T.P."/>
            <person name="Tracey A."/>
            <person name="Wood J.M.D."/>
            <person name="Zagrodzka Z.B."/>
            <person name="Johannesson K."/>
            <person name="Butlin R.K."/>
            <person name="Leder E.H."/>
        </authorList>
    </citation>
    <scope>NUCLEOTIDE SEQUENCE [LARGE SCALE GENOMIC DNA]</scope>
    <source>
        <strain evidence="2">Snail1</strain>
        <tissue evidence="2">Muscle</tissue>
    </source>
</reference>
<keyword evidence="3" id="KW-1185">Reference proteome</keyword>
<gene>
    <name evidence="2" type="ORF">V1264_011348</name>
</gene>
<dbReference type="GO" id="GO:0051537">
    <property type="term" value="F:2 iron, 2 sulfur cluster binding"/>
    <property type="evidence" value="ECO:0007669"/>
    <property type="project" value="InterPro"/>
</dbReference>
<dbReference type="InterPro" id="IPR045115">
    <property type="entry name" value="BOL2"/>
</dbReference>
<accession>A0AAN9BUS0</accession>
<proteinExistence type="inferred from homology"/>
<dbReference type="GO" id="GO:0005634">
    <property type="term" value="C:nucleus"/>
    <property type="evidence" value="ECO:0007669"/>
    <property type="project" value="TreeGrafter"/>
</dbReference>
<dbReference type="GO" id="GO:0005829">
    <property type="term" value="C:cytosol"/>
    <property type="evidence" value="ECO:0007669"/>
    <property type="project" value="TreeGrafter"/>
</dbReference>
<dbReference type="AlphaFoldDB" id="A0AAN9BUS0"/>
<dbReference type="Proteomes" id="UP001374579">
    <property type="component" value="Unassembled WGS sequence"/>
</dbReference>
<evidence type="ECO:0000313" key="3">
    <source>
        <dbReference type="Proteomes" id="UP001374579"/>
    </source>
</evidence>
<dbReference type="GO" id="GO:0006879">
    <property type="term" value="P:intracellular iron ion homeostasis"/>
    <property type="evidence" value="ECO:0007669"/>
    <property type="project" value="InterPro"/>
</dbReference>
<comment type="caution">
    <text evidence="2">The sequence shown here is derived from an EMBL/GenBank/DDBJ whole genome shotgun (WGS) entry which is preliminary data.</text>
</comment>
<dbReference type="InterPro" id="IPR036065">
    <property type="entry name" value="BolA-like_sf"/>
</dbReference>
<organism evidence="2 3">
    <name type="scientific">Littorina saxatilis</name>
    <dbReference type="NCBI Taxonomy" id="31220"/>
    <lineage>
        <taxon>Eukaryota</taxon>
        <taxon>Metazoa</taxon>
        <taxon>Spiralia</taxon>
        <taxon>Lophotrochozoa</taxon>
        <taxon>Mollusca</taxon>
        <taxon>Gastropoda</taxon>
        <taxon>Caenogastropoda</taxon>
        <taxon>Littorinimorpha</taxon>
        <taxon>Littorinoidea</taxon>
        <taxon>Littorinidae</taxon>
        <taxon>Littorina</taxon>
    </lineage>
</organism>
<comment type="similarity">
    <text evidence="1">Belongs to the BolA/IbaG family.</text>
</comment>
<dbReference type="PANTHER" id="PTHR12735:SF27">
    <property type="entry name" value="BOLA-LIKE PROTEIN 2"/>
    <property type="match status" value="1"/>
</dbReference>